<dbReference type="Proteomes" id="UP000238479">
    <property type="component" value="Chromosome 1"/>
</dbReference>
<dbReference type="InterPro" id="IPR050365">
    <property type="entry name" value="TIM50"/>
</dbReference>
<evidence type="ECO:0000313" key="3">
    <source>
        <dbReference type="EMBL" id="PRQ55995.1"/>
    </source>
</evidence>
<dbReference type="EMBL" id="PDCK01000039">
    <property type="protein sequence ID" value="PRQ55995.1"/>
    <property type="molecule type" value="Genomic_DNA"/>
</dbReference>
<dbReference type="InterPro" id="IPR004274">
    <property type="entry name" value="FCP1_dom"/>
</dbReference>
<evidence type="ECO:0000256" key="1">
    <source>
        <dbReference type="RuleBase" id="RU365079"/>
    </source>
</evidence>
<comment type="caution">
    <text evidence="3">The sequence shown here is derived from an EMBL/GenBank/DDBJ whole genome shotgun (WGS) entry which is preliminary data.</text>
</comment>
<dbReference type="GO" id="GO:0015031">
    <property type="term" value="P:protein transport"/>
    <property type="evidence" value="ECO:0007669"/>
    <property type="project" value="UniProtKB-KW"/>
</dbReference>
<dbReference type="PROSITE" id="PS50969">
    <property type="entry name" value="FCP1"/>
    <property type="match status" value="1"/>
</dbReference>
<comment type="subunit">
    <text evidence="1">Component of the TIM23 complex.</text>
</comment>
<accession>A0A2P6SBF3</accession>
<keyword evidence="1" id="KW-0813">Transport</keyword>
<keyword evidence="4" id="KW-1185">Reference proteome</keyword>
<comment type="similarity">
    <text evidence="1">Belongs to the TIM50 family.</text>
</comment>
<name>A0A2P6SBF3_ROSCH</name>
<keyword evidence="1" id="KW-0811">Translocation</keyword>
<dbReference type="Pfam" id="PF03031">
    <property type="entry name" value="NIF"/>
    <property type="match status" value="1"/>
</dbReference>
<sequence>MLQSHCTSTRFKTVENKNEPLGLKELRKLWEKLEPDLASARGEYNESNTILLDDSPYKALLNPVNTAIFPDSYQFRNREDSSLVPGGNIRSYLEWLAMAESVQKYVEQNPFGQQPITKLNPSWNFYKRVIGDVVLLR</sequence>
<keyword evidence="1" id="KW-0653">Protein transport</keyword>
<organism evidence="3 4">
    <name type="scientific">Rosa chinensis</name>
    <name type="common">China rose</name>
    <dbReference type="NCBI Taxonomy" id="74649"/>
    <lineage>
        <taxon>Eukaryota</taxon>
        <taxon>Viridiplantae</taxon>
        <taxon>Streptophyta</taxon>
        <taxon>Embryophyta</taxon>
        <taxon>Tracheophyta</taxon>
        <taxon>Spermatophyta</taxon>
        <taxon>Magnoliopsida</taxon>
        <taxon>eudicotyledons</taxon>
        <taxon>Gunneridae</taxon>
        <taxon>Pentapetalae</taxon>
        <taxon>rosids</taxon>
        <taxon>fabids</taxon>
        <taxon>Rosales</taxon>
        <taxon>Rosaceae</taxon>
        <taxon>Rosoideae</taxon>
        <taxon>Rosoideae incertae sedis</taxon>
        <taxon>Rosa</taxon>
    </lineage>
</organism>
<keyword evidence="1" id="KW-0809">Transit peptide</keyword>
<proteinExistence type="inferred from homology"/>
<gene>
    <name evidence="3" type="ORF">RchiOBHm_Chr1g0330841</name>
</gene>
<protein>
    <recommendedName>
        <fullName evidence="1">Mitochondrial import inner membrane translocase subunit TIM50</fullName>
    </recommendedName>
</protein>
<feature type="domain" description="FCP1 homology" evidence="2">
    <location>
        <begin position="1"/>
        <end position="96"/>
    </location>
</feature>
<dbReference type="AlphaFoldDB" id="A0A2P6SBF3"/>
<dbReference type="InterPro" id="IPR023214">
    <property type="entry name" value="HAD_sf"/>
</dbReference>
<comment type="function">
    <text evidence="1">Essential component of the TIM23 complex, a complex that mediates the translocation of transit peptide-containing proteins across the mitochondrial inner membrane.</text>
</comment>
<comment type="subcellular location">
    <subcellularLocation>
        <location evidence="1">Mitochondrion inner membrane</location>
        <topology evidence="1">Single-pass membrane protein</topology>
    </subcellularLocation>
</comment>
<dbReference type="OMA" id="GVFPMSY"/>
<dbReference type="Gramene" id="PRQ55995">
    <property type="protein sequence ID" value="PRQ55995"/>
    <property type="gene ID" value="RchiOBHm_Chr1g0330841"/>
</dbReference>
<evidence type="ECO:0000259" key="2">
    <source>
        <dbReference type="PROSITE" id="PS50969"/>
    </source>
</evidence>
<dbReference type="STRING" id="74649.A0A2P6SBF3"/>
<evidence type="ECO:0000313" key="4">
    <source>
        <dbReference type="Proteomes" id="UP000238479"/>
    </source>
</evidence>
<dbReference type="PANTHER" id="PTHR12210">
    <property type="entry name" value="DULLARD PROTEIN PHOSPHATASE"/>
    <property type="match status" value="1"/>
</dbReference>
<dbReference type="Gene3D" id="3.40.50.1000">
    <property type="entry name" value="HAD superfamily/HAD-like"/>
    <property type="match status" value="1"/>
</dbReference>
<dbReference type="GO" id="GO:0005744">
    <property type="term" value="C:TIM23 mitochondrial import inner membrane translocase complex"/>
    <property type="evidence" value="ECO:0007669"/>
    <property type="project" value="UniProtKB-UniRule"/>
</dbReference>
<reference evidence="3 4" key="1">
    <citation type="journal article" date="2018" name="Nat. Genet.">
        <title>The Rosa genome provides new insights in the design of modern roses.</title>
        <authorList>
            <person name="Bendahmane M."/>
        </authorList>
    </citation>
    <scope>NUCLEOTIDE SEQUENCE [LARGE SCALE GENOMIC DNA]</scope>
    <source>
        <strain evidence="4">cv. Old Blush</strain>
    </source>
</reference>
<keyword evidence="1" id="KW-0496">Mitochondrion</keyword>